<sequence>MNDSEKQRTTITPTRNAASKLVPEATEVAEEHAKYLLAEDNKTNARLFCRHFNKLGLQSTYRHAWNGQEAVDIYKAHHEQCRIVFMDVAMPVMSGMEASLRIREYEKENNLQPTVIVGMVACGLVSEKERLINEFGMDTVLKKPTKLETFRQFLQDWPV</sequence>
<evidence type="ECO:0000313" key="6">
    <source>
        <dbReference type="EMBL" id="OBS26258.1"/>
    </source>
</evidence>
<dbReference type="SMART" id="SM00448">
    <property type="entry name" value="REC"/>
    <property type="match status" value="1"/>
</dbReference>
<reference evidence="6 7" key="1">
    <citation type="submission" date="2016-06" db="EMBL/GenBank/DDBJ databases">
        <title>Living apart together: crosstalk between the core and supernumerary genomes in a fungal plant pathogen.</title>
        <authorList>
            <person name="Vanheule A."/>
            <person name="Audenaert K."/>
            <person name="Warris S."/>
            <person name="Van De Geest H."/>
            <person name="Schijlen E."/>
            <person name="Hofte M."/>
            <person name="De Saeger S."/>
            <person name="Haesaert G."/>
            <person name="Waalwijk C."/>
            <person name="Van Der Lee T."/>
        </authorList>
    </citation>
    <scope>NUCLEOTIDE SEQUENCE [LARGE SCALE GENOMIC DNA]</scope>
    <source>
        <strain evidence="6 7">2516</strain>
    </source>
</reference>
<dbReference type="PROSITE" id="PS50110">
    <property type="entry name" value="RESPONSE_REGULATORY"/>
    <property type="match status" value="1"/>
</dbReference>
<dbReference type="Pfam" id="PF00072">
    <property type="entry name" value="Response_reg"/>
    <property type="match status" value="1"/>
</dbReference>
<comment type="caution">
    <text evidence="6">The sequence shown here is derived from an EMBL/GenBank/DDBJ whole genome shotgun (WGS) entry which is preliminary data.</text>
</comment>
<keyword evidence="1 3" id="KW-0597">Phosphoprotein</keyword>
<dbReference type="InterPro" id="IPR001789">
    <property type="entry name" value="Sig_transdc_resp-reg_receiver"/>
</dbReference>
<dbReference type="PANTHER" id="PTHR45339:SF1">
    <property type="entry name" value="HYBRID SIGNAL TRANSDUCTION HISTIDINE KINASE J"/>
    <property type="match status" value="1"/>
</dbReference>
<dbReference type="PANTHER" id="PTHR45339">
    <property type="entry name" value="HYBRID SIGNAL TRANSDUCTION HISTIDINE KINASE J"/>
    <property type="match status" value="1"/>
</dbReference>
<dbReference type="Gene3D" id="3.40.50.2300">
    <property type="match status" value="1"/>
</dbReference>
<evidence type="ECO:0000313" key="7">
    <source>
        <dbReference type="Proteomes" id="UP000091967"/>
    </source>
</evidence>
<dbReference type="GO" id="GO:0000160">
    <property type="term" value="P:phosphorelay signal transduction system"/>
    <property type="evidence" value="ECO:0007669"/>
    <property type="project" value="UniProtKB-KW"/>
</dbReference>
<dbReference type="OMA" id="HAWNGQE"/>
<keyword evidence="7" id="KW-1185">Reference proteome</keyword>
<evidence type="ECO:0000256" key="1">
    <source>
        <dbReference type="ARBA" id="ARBA00022553"/>
    </source>
</evidence>
<evidence type="ECO:0000256" key="2">
    <source>
        <dbReference type="ARBA" id="ARBA00023012"/>
    </source>
</evidence>
<feature type="region of interest" description="Disordered" evidence="4">
    <location>
        <begin position="1"/>
        <end position="20"/>
    </location>
</feature>
<protein>
    <recommendedName>
        <fullName evidence="5">Response regulatory domain-containing protein</fullName>
    </recommendedName>
</protein>
<keyword evidence="2" id="KW-0902">Two-component regulatory system</keyword>
<dbReference type="CDD" id="cd17546">
    <property type="entry name" value="REC_hyHK_CKI1_RcsC-like"/>
    <property type="match status" value="1"/>
</dbReference>
<evidence type="ECO:0000259" key="5">
    <source>
        <dbReference type="PROSITE" id="PS50110"/>
    </source>
</evidence>
<dbReference type="SUPFAM" id="SSF52172">
    <property type="entry name" value="CheY-like"/>
    <property type="match status" value="1"/>
</dbReference>
<feature type="modified residue" description="4-aspartylphosphate" evidence="3">
    <location>
        <position position="87"/>
    </location>
</feature>
<evidence type="ECO:0000256" key="4">
    <source>
        <dbReference type="SAM" id="MobiDB-lite"/>
    </source>
</evidence>
<gene>
    <name evidence="6" type="ORF">FPOA_00198</name>
</gene>
<name>A0A1B8B0J1_FUSPO</name>
<dbReference type="EMBL" id="LYXU01000001">
    <property type="protein sequence ID" value="OBS26258.1"/>
    <property type="molecule type" value="Genomic_DNA"/>
</dbReference>
<accession>A0A1B8B0J1</accession>
<proteinExistence type="predicted"/>
<dbReference type="InterPro" id="IPR011006">
    <property type="entry name" value="CheY-like_superfamily"/>
</dbReference>
<evidence type="ECO:0000256" key="3">
    <source>
        <dbReference type="PROSITE-ProRule" id="PRU00169"/>
    </source>
</evidence>
<dbReference type="AlphaFoldDB" id="A0A1B8B0J1"/>
<dbReference type="Proteomes" id="UP000091967">
    <property type="component" value="Unassembled WGS sequence"/>
</dbReference>
<feature type="domain" description="Response regulatory" evidence="5">
    <location>
        <begin position="34"/>
        <end position="158"/>
    </location>
</feature>
<organism evidence="6 7">
    <name type="scientific">Fusarium poae</name>
    <dbReference type="NCBI Taxonomy" id="36050"/>
    <lineage>
        <taxon>Eukaryota</taxon>
        <taxon>Fungi</taxon>
        <taxon>Dikarya</taxon>
        <taxon>Ascomycota</taxon>
        <taxon>Pezizomycotina</taxon>
        <taxon>Sordariomycetes</taxon>
        <taxon>Hypocreomycetidae</taxon>
        <taxon>Hypocreales</taxon>
        <taxon>Nectriaceae</taxon>
        <taxon>Fusarium</taxon>
    </lineage>
</organism>
<dbReference type="STRING" id="36050.A0A1B8B0J1"/>